<keyword evidence="1" id="KW-0175">Coiled coil</keyword>
<evidence type="ECO:0008006" key="4">
    <source>
        <dbReference type="Google" id="ProtNLM"/>
    </source>
</evidence>
<keyword evidence="3" id="KW-1185">Reference proteome</keyword>
<evidence type="ECO:0000313" key="2">
    <source>
        <dbReference type="EMBL" id="NDU99767.1"/>
    </source>
</evidence>
<dbReference type="RefSeq" id="WP_163889526.1">
    <property type="nucleotide sequence ID" value="NZ_JAAFYS010000001.1"/>
</dbReference>
<protein>
    <recommendedName>
        <fullName evidence="4">Lipoprotein</fullName>
    </recommendedName>
</protein>
<reference evidence="2 3" key="1">
    <citation type="submission" date="2020-02" db="EMBL/GenBank/DDBJ databases">
        <title>Pseudoroseicyclus tamarix, sp. nov., isolated from offshore sediment of a Tamarix chinensis forest.</title>
        <authorList>
            <person name="Gai Y."/>
        </authorList>
    </citation>
    <scope>NUCLEOTIDE SEQUENCE [LARGE SCALE GENOMIC DNA]</scope>
    <source>
        <strain evidence="2 3">CLL3-39</strain>
    </source>
</reference>
<gene>
    <name evidence="2" type="ORF">GZA08_02105</name>
</gene>
<comment type="caution">
    <text evidence="2">The sequence shown here is derived from an EMBL/GenBank/DDBJ whole genome shotgun (WGS) entry which is preliminary data.</text>
</comment>
<sequence>MRRLLLALPLLAAACATPQEQCISRALRDVRTLDGLIAETRGNLERGYGLRTEQEVVVRNRRCSGTTSSGEQFVYPCQQTETVDRRVPVALDLQAERDKLESLLQRRQREEAQAMAQSNACRAAYPE</sequence>
<name>A0A6B2JNZ4_9RHOB</name>
<dbReference type="AlphaFoldDB" id="A0A6B2JNZ4"/>
<evidence type="ECO:0000256" key="1">
    <source>
        <dbReference type="SAM" id="Coils"/>
    </source>
</evidence>
<dbReference type="PROSITE" id="PS51257">
    <property type="entry name" value="PROKAR_LIPOPROTEIN"/>
    <property type="match status" value="1"/>
</dbReference>
<proteinExistence type="predicted"/>
<organism evidence="2 3">
    <name type="scientific">Pseudoroseicyclus tamaricis</name>
    <dbReference type="NCBI Taxonomy" id="2705421"/>
    <lineage>
        <taxon>Bacteria</taxon>
        <taxon>Pseudomonadati</taxon>
        <taxon>Pseudomonadota</taxon>
        <taxon>Alphaproteobacteria</taxon>
        <taxon>Rhodobacterales</taxon>
        <taxon>Paracoccaceae</taxon>
        <taxon>Pseudoroseicyclus</taxon>
    </lineage>
</organism>
<dbReference type="EMBL" id="JAAGAB010000001">
    <property type="protein sequence ID" value="NDU99767.1"/>
    <property type="molecule type" value="Genomic_DNA"/>
</dbReference>
<evidence type="ECO:0000313" key="3">
    <source>
        <dbReference type="Proteomes" id="UP000474757"/>
    </source>
</evidence>
<accession>A0A6B2JNZ4</accession>
<dbReference type="Proteomes" id="UP000474757">
    <property type="component" value="Unassembled WGS sequence"/>
</dbReference>
<feature type="coiled-coil region" evidence="1">
    <location>
        <begin position="90"/>
        <end position="120"/>
    </location>
</feature>